<comment type="similarity">
    <text evidence="1">Belongs to the FMO family.</text>
</comment>
<dbReference type="PIRSF" id="PIRSF000332">
    <property type="entry name" value="FMO"/>
    <property type="match status" value="1"/>
</dbReference>
<dbReference type="InterPro" id="IPR050346">
    <property type="entry name" value="FMO-like"/>
</dbReference>
<dbReference type="PRINTS" id="PR00370">
    <property type="entry name" value="FMOXYGENASE"/>
</dbReference>
<evidence type="ECO:0000256" key="3">
    <source>
        <dbReference type="ARBA" id="ARBA00022827"/>
    </source>
</evidence>
<proteinExistence type="inferred from homology"/>
<dbReference type="Proteomes" id="UP001162131">
    <property type="component" value="Unassembled WGS sequence"/>
</dbReference>
<evidence type="ECO:0000256" key="4">
    <source>
        <dbReference type="ARBA" id="ARBA00022857"/>
    </source>
</evidence>
<keyword evidence="2" id="KW-0285">Flavoprotein</keyword>
<dbReference type="GO" id="GO:0004499">
    <property type="term" value="F:N,N-dimethylaniline monooxygenase activity"/>
    <property type="evidence" value="ECO:0007669"/>
    <property type="project" value="InterPro"/>
</dbReference>
<dbReference type="Pfam" id="PF00743">
    <property type="entry name" value="FMO-like"/>
    <property type="match status" value="1"/>
</dbReference>
<evidence type="ECO:0000313" key="6">
    <source>
        <dbReference type="EMBL" id="CAG9318595.1"/>
    </source>
</evidence>
<keyword evidence="3" id="KW-0274">FAD</keyword>
<reference evidence="6" key="1">
    <citation type="submission" date="2021-09" db="EMBL/GenBank/DDBJ databases">
        <authorList>
            <consortium name="AG Swart"/>
            <person name="Singh M."/>
            <person name="Singh A."/>
            <person name="Seah K."/>
            <person name="Emmerich C."/>
        </authorList>
    </citation>
    <scope>NUCLEOTIDE SEQUENCE</scope>
    <source>
        <strain evidence="6">ATCC30299</strain>
    </source>
</reference>
<evidence type="ECO:0000256" key="5">
    <source>
        <dbReference type="ARBA" id="ARBA00023002"/>
    </source>
</evidence>
<dbReference type="InterPro" id="IPR036188">
    <property type="entry name" value="FAD/NAD-bd_sf"/>
</dbReference>
<dbReference type="GO" id="GO:0050660">
    <property type="term" value="F:flavin adenine dinucleotide binding"/>
    <property type="evidence" value="ECO:0007669"/>
    <property type="project" value="InterPro"/>
</dbReference>
<keyword evidence="4" id="KW-0521">NADP</keyword>
<evidence type="ECO:0008006" key="8">
    <source>
        <dbReference type="Google" id="ProtNLM"/>
    </source>
</evidence>
<keyword evidence="7" id="KW-1185">Reference proteome</keyword>
<evidence type="ECO:0000256" key="1">
    <source>
        <dbReference type="ARBA" id="ARBA00009183"/>
    </source>
</evidence>
<name>A0AAU9IZQ5_9CILI</name>
<sequence length="493" mass="56210">MSEEVCIIGGGVSGIVSSKIAKDHGLIPYILDKSESWGGIWKDSPNSIGVWRNLITNTSKYLCSFSDYPWPESTPTYPSNQEVRDYFASYINLRSLESYFHFNCKVIYVGKQESGYLVRWENLLTREISERHFPYVIVGTGLFAKEYLPFQVPENYPQGKIVHSGQYRDPSLYSGQRVIVIGGSMSACDIAEDLLPHAREVIQIVKNPYILFKRYYNNLPIDFFSMTKSVSSLTKNLSHQEKLQLMLGFYDKVTENSKACPNLHIDFSTIKSPYVGITNNYKDLVEQDRIQIIKTGVSSISSSGLALDNGEVIDADTIFLCTGFESDLSFLDAEIQQKISYSPHDKLIPVIGFMNTIHPELPGLAFLGMQRGSLIVKFEMQAEFAIRFFKNLVNLTEETINSGIRYEFGVRNANPRPQFPYPLLEYLDNIVNLMGFNNANQDEDLINFRENVIYIPQLFRLDRGEAQVSLARQVIAEIKEKFHIENSLYENLK</sequence>
<dbReference type="Gene3D" id="3.50.50.60">
    <property type="entry name" value="FAD/NAD(P)-binding domain"/>
    <property type="match status" value="1"/>
</dbReference>
<gene>
    <name evidence="6" type="ORF">BSTOLATCC_MIC21969</name>
</gene>
<accession>A0AAU9IZQ5</accession>
<comment type="caution">
    <text evidence="6">The sequence shown here is derived from an EMBL/GenBank/DDBJ whole genome shotgun (WGS) entry which is preliminary data.</text>
</comment>
<dbReference type="SUPFAM" id="SSF51905">
    <property type="entry name" value="FAD/NAD(P)-binding domain"/>
    <property type="match status" value="2"/>
</dbReference>
<keyword evidence="5" id="KW-0560">Oxidoreductase</keyword>
<evidence type="ECO:0000313" key="7">
    <source>
        <dbReference type="Proteomes" id="UP001162131"/>
    </source>
</evidence>
<dbReference type="PANTHER" id="PTHR23023">
    <property type="entry name" value="DIMETHYLANILINE MONOOXYGENASE"/>
    <property type="match status" value="1"/>
</dbReference>
<dbReference type="GO" id="GO:0050661">
    <property type="term" value="F:NADP binding"/>
    <property type="evidence" value="ECO:0007669"/>
    <property type="project" value="InterPro"/>
</dbReference>
<dbReference type="EMBL" id="CAJZBQ010000021">
    <property type="protein sequence ID" value="CAG9318595.1"/>
    <property type="molecule type" value="Genomic_DNA"/>
</dbReference>
<evidence type="ECO:0000256" key="2">
    <source>
        <dbReference type="ARBA" id="ARBA00022630"/>
    </source>
</evidence>
<protein>
    <recommendedName>
        <fullName evidence="8">Flavin-containing monooxygenase</fullName>
    </recommendedName>
</protein>
<dbReference type="AlphaFoldDB" id="A0AAU9IZQ5"/>
<organism evidence="6 7">
    <name type="scientific">Blepharisma stoltei</name>
    <dbReference type="NCBI Taxonomy" id="1481888"/>
    <lineage>
        <taxon>Eukaryota</taxon>
        <taxon>Sar</taxon>
        <taxon>Alveolata</taxon>
        <taxon>Ciliophora</taxon>
        <taxon>Postciliodesmatophora</taxon>
        <taxon>Heterotrichea</taxon>
        <taxon>Heterotrichida</taxon>
        <taxon>Blepharismidae</taxon>
        <taxon>Blepharisma</taxon>
    </lineage>
</organism>
<dbReference type="InterPro" id="IPR020946">
    <property type="entry name" value="Flavin_mOase-like"/>
</dbReference>
<dbReference type="InterPro" id="IPR000960">
    <property type="entry name" value="Flavin_mOase"/>
</dbReference>